<organism evidence="2 3">
    <name type="scientific">Pedobacter lithocola</name>
    <dbReference type="NCBI Taxonomy" id="1908239"/>
    <lineage>
        <taxon>Bacteria</taxon>
        <taxon>Pseudomonadati</taxon>
        <taxon>Bacteroidota</taxon>
        <taxon>Sphingobacteriia</taxon>
        <taxon>Sphingobacteriales</taxon>
        <taxon>Sphingobacteriaceae</taxon>
        <taxon>Pedobacter</taxon>
    </lineage>
</organism>
<name>A0ABV8P8Y3_9SPHI</name>
<comment type="caution">
    <text evidence="2">The sequence shown here is derived from an EMBL/GenBank/DDBJ whole genome shotgun (WGS) entry which is preliminary data.</text>
</comment>
<keyword evidence="1" id="KW-0472">Membrane</keyword>
<evidence type="ECO:0000313" key="3">
    <source>
        <dbReference type="Proteomes" id="UP001595789"/>
    </source>
</evidence>
<evidence type="ECO:0000313" key="2">
    <source>
        <dbReference type="EMBL" id="MFC4211105.1"/>
    </source>
</evidence>
<feature type="transmembrane region" description="Helical" evidence="1">
    <location>
        <begin position="31"/>
        <end position="52"/>
    </location>
</feature>
<reference evidence="3" key="1">
    <citation type="journal article" date="2019" name="Int. J. Syst. Evol. Microbiol.">
        <title>The Global Catalogue of Microorganisms (GCM) 10K type strain sequencing project: providing services to taxonomists for standard genome sequencing and annotation.</title>
        <authorList>
            <consortium name="The Broad Institute Genomics Platform"/>
            <consortium name="The Broad Institute Genome Sequencing Center for Infectious Disease"/>
            <person name="Wu L."/>
            <person name="Ma J."/>
        </authorList>
    </citation>
    <scope>NUCLEOTIDE SEQUENCE [LARGE SCALE GENOMIC DNA]</scope>
    <source>
        <strain evidence="3">CCM 8691</strain>
    </source>
</reference>
<keyword evidence="3" id="KW-1185">Reference proteome</keyword>
<gene>
    <name evidence="2" type="ORF">ACFOWA_07935</name>
</gene>
<keyword evidence="1" id="KW-0812">Transmembrane</keyword>
<evidence type="ECO:0000256" key="1">
    <source>
        <dbReference type="SAM" id="Phobius"/>
    </source>
</evidence>
<dbReference type="RefSeq" id="WP_378983713.1">
    <property type="nucleotide sequence ID" value="NZ_JBHSBW010000007.1"/>
</dbReference>
<dbReference type="Proteomes" id="UP001595789">
    <property type="component" value="Unassembled WGS sequence"/>
</dbReference>
<sequence>MDFKYIVLILCLLLLLFLLYKEIARVNKARLIWRIIASTIAVICFACFIIPIKYKTQLKQNTDEIILISAGTNADSISKLKGNKYALASANFTNYKAIQIPELSYFLATNKNINRLNVYGFGFTNEELKFLNGYDLKFHPSQLPGGIISANWQPKIKTSEQLIVQGIYQNSNSQKVKLFLKGLGNAIDSVIVESKSNKKFSFKNQPKQIGKAVYQLISLQGNDTLAVEPVPFLVTEQAPMKVLILASYPDFEYKFLKKWLFENEYPLAFRSQISKNKYSSDFLNMDGFNMSQINSSSLKKFDVLIIDEEELVAIGANERTAIDNAVNSGMGIVIRVSNPKPATTLSGRFGRFELPATKDKILSLRLKSSNFKFAKLPAEQSLFIKPSLNDQPILVDANGKTLVNSSIKGSGKIVVSSIAATFNWILSGKTNDYTRYWSEVLSSAARKKPDNQSLKISPQFPAVNQKTNIIVDLGSSQKIPTLKIDSINLSPRQNIEIPFQYDAAFWAEKDGWHNLRVNESTEPIYIYKKEDWQALKNQQKINSTAVFVNNQGKSNNENITNNVINEEEVSIWWFFIAFLFVSSYLWYESRILNTK</sequence>
<keyword evidence="1" id="KW-1133">Transmembrane helix</keyword>
<evidence type="ECO:0008006" key="4">
    <source>
        <dbReference type="Google" id="ProtNLM"/>
    </source>
</evidence>
<feature type="transmembrane region" description="Helical" evidence="1">
    <location>
        <begin position="570"/>
        <end position="587"/>
    </location>
</feature>
<feature type="transmembrane region" description="Helical" evidence="1">
    <location>
        <begin position="6"/>
        <end position="24"/>
    </location>
</feature>
<dbReference type="EMBL" id="JBHSBW010000007">
    <property type="protein sequence ID" value="MFC4211105.1"/>
    <property type="molecule type" value="Genomic_DNA"/>
</dbReference>
<proteinExistence type="predicted"/>
<accession>A0ABV8P8Y3</accession>
<protein>
    <recommendedName>
        <fullName evidence="4">Aerotolerance regulator N-terminal domain-containing protein</fullName>
    </recommendedName>
</protein>